<evidence type="ECO:0000313" key="13">
    <source>
        <dbReference type="EMBL" id="MBB4023094.1"/>
    </source>
</evidence>
<comment type="similarity">
    <text evidence="4">Belongs to the NAD(P)-dependent epimerase/dehydratase family.</text>
</comment>
<dbReference type="GO" id="GO:0003978">
    <property type="term" value="F:UDP-glucose 4-epimerase activity"/>
    <property type="evidence" value="ECO:0007669"/>
    <property type="project" value="UniProtKB-EC"/>
</dbReference>
<gene>
    <name evidence="13" type="ORF">GGR17_002916</name>
</gene>
<dbReference type="InterPro" id="IPR001509">
    <property type="entry name" value="Epimerase_deHydtase"/>
</dbReference>
<evidence type="ECO:0000256" key="4">
    <source>
        <dbReference type="ARBA" id="ARBA00007637"/>
    </source>
</evidence>
<proteinExistence type="inferred from homology"/>
<keyword evidence="9" id="KW-0119">Carbohydrate metabolism</keyword>
<dbReference type="AlphaFoldDB" id="A0A840CAK8"/>
<reference evidence="13 14" key="1">
    <citation type="submission" date="2020-08" db="EMBL/GenBank/DDBJ databases">
        <title>Genomic Encyclopedia of Type Strains, Phase IV (KMG-IV): sequencing the most valuable type-strain genomes for metagenomic binning, comparative biology and taxonomic classification.</title>
        <authorList>
            <person name="Goeker M."/>
        </authorList>
    </citation>
    <scope>NUCLEOTIDE SEQUENCE [LARGE SCALE GENOMIC DNA]</scope>
    <source>
        <strain evidence="13 14">DSM 105040</strain>
    </source>
</reference>
<organism evidence="13 14">
    <name type="scientific">Actibacterium naphthalenivorans</name>
    <dbReference type="NCBI Taxonomy" id="1614693"/>
    <lineage>
        <taxon>Bacteria</taxon>
        <taxon>Pseudomonadati</taxon>
        <taxon>Pseudomonadota</taxon>
        <taxon>Alphaproteobacteria</taxon>
        <taxon>Rhodobacterales</taxon>
        <taxon>Roseobacteraceae</taxon>
        <taxon>Actibacterium</taxon>
    </lineage>
</organism>
<evidence type="ECO:0000256" key="6">
    <source>
        <dbReference type="ARBA" id="ARBA00018569"/>
    </source>
</evidence>
<dbReference type="InterPro" id="IPR005886">
    <property type="entry name" value="UDP_G4E"/>
</dbReference>
<comment type="catalytic activity">
    <reaction evidence="1">
        <text>UDP-alpha-D-glucose = UDP-alpha-D-galactose</text>
        <dbReference type="Rhea" id="RHEA:22168"/>
        <dbReference type="ChEBI" id="CHEBI:58885"/>
        <dbReference type="ChEBI" id="CHEBI:66914"/>
        <dbReference type="EC" id="5.1.3.2"/>
    </reaction>
</comment>
<comment type="caution">
    <text evidence="13">The sequence shown here is derived from an EMBL/GenBank/DDBJ whole genome shotgun (WGS) entry which is preliminary data.</text>
</comment>
<keyword evidence="7" id="KW-0520">NAD</keyword>
<dbReference type="PANTHER" id="PTHR43725:SF53">
    <property type="entry name" value="UDP-ARABINOSE 4-EPIMERASE 1"/>
    <property type="match status" value="1"/>
</dbReference>
<dbReference type="Gene3D" id="3.90.25.10">
    <property type="entry name" value="UDP-galactose 4-epimerase, domain 1"/>
    <property type="match status" value="1"/>
</dbReference>
<evidence type="ECO:0000256" key="8">
    <source>
        <dbReference type="ARBA" id="ARBA00023235"/>
    </source>
</evidence>
<evidence type="ECO:0000256" key="9">
    <source>
        <dbReference type="ARBA" id="ARBA00023277"/>
    </source>
</evidence>
<dbReference type="InterPro" id="IPR036291">
    <property type="entry name" value="NAD(P)-bd_dom_sf"/>
</dbReference>
<keyword evidence="8 13" id="KW-0413">Isomerase</keyword>
<comment type="cofactor">
    <cofactor evidence="2">
        <name>NAD(+)</name>
        <dbReference type="ChEBI" id="CHEBI:57540"/>
    </cofactor>
</comment>
<evidence type="ECO:0000256" key="3">
    <source>
        <dbReference type="ARBA" id="ARBA00004947"/>
    </source>
</evidence>
<evidence type="ECO:0000256" key="1">
    <source>
        <dbReference type="ARBA" id="ARBA00000083"/>
    </source>
</evidence>
<evidence type="ECO:0000256" key="11">
    <source>
        <dbReference type="ARBA" id="ARBA00033067"/>
    </source>
</evidence>
<dbReference type="RefSeq" id="WP_054539279.1">
    <property type="nucleotide sequence ID" value="NZ_JACIEQ010000004.1"/>
</dbReference>
<dbReference type="NCBIfam" id="TIGR01179">
    <property type="entry name" value="galE"/>
    <property type="match status" value="1"/>
</dbReference>
<dbReference type="Proteomes" id="UP000585681">
    <property type="component" value="Unassembled WGS sequence"/>
</dbReference>
<feature type="domain" description="NAD-dependent epimerase/dehydratase" evidence="12">
    <location>
        <begin position="16"/>
        <end position="263"/>
    </location>
</feature>
<protein>
    <recommendedName>
        <fullName evidence="6">UDP-glucose 4-epimerase</fullName>
        <ecNumber evidence="5">5.1.3.2</ecNumber>
    </recommendedName>
    <alternativeName>
        <fullName evidence="11">Galactowaldenase</fullName>
    </alternativeName>
    <alternativeName>
        <fullName evidence="10">UDP-galactose 4-epimerase</fullName>
    </alternativeName>
</protein>
<evidence type="ECO:0000313" key="14">
    <source>
        <dbReference type="Proteomes" id="UP000585681"/>
    </source>
</evidence>
<dbReference type="SUPFAM" id="SSF51735">
    <property type="entry name" value="NAD(P)-binding Rossmann-fold domains"/>
    <property type="match status" value="1"/>
</dbReference>
<name>A0A840CAK8_9RHOB</name>
<evidence type="ECO:0000256" key="7">
    <source>
        <dbReference type="ARBA" id="ARBA00023027"/>
    </source>
</evidence>
<dbReference type="Pfam" id="PF01370">
    <property type="entry name" value="Epimerase"/>
    <property type="match status" value="1"/>
</dbReference>
<dbReference type="Gene3D" id="3.40.50.720">
    <property type="entry name" value="NAD(P)-binding Rossmann-like Domain"/>
    <property type="match status" value="1"/>
</dbReference>
<evidence type="ECO:0000259" key="12">
    <source>
        <dbReference type="Pfam" id="PF01370"/>
    </source>
</evidence>
<evidence type="ECO:0000256" key="10">
    <source>
        <dbReference type="ARBA" id="ARBA00031367"/>
    </source>
</evidence>
<dbReference type="GO" id="GO:0033499">
    <property type="term" value="P:galactose catabolic process via UDP-galactose, Leloir pathway"/>
    <property type="evidence" value="ECO:0007669"/>
    <property type="project" value="TreeGrafter"/>
</dbReference>
<dbReference type="EMBL" id="JACIEQ010000004">
    <property type="protein sequence ID" value="MBB4023094.1"/>
    <property type="molecule type" value="Genomic_DNA"/>
</dbReference>
<evidence type="ECO:0000256" key="5">
    <source>
        <dbReference type="ARBA" id="ARBA00013189"/>
    </source>
</evidence>
<keyword evidence="14" id="KW-1185">Reference proteome</keyword>
<dbReference type="PANTHER" id="PTHR43725">
    <property type="entry name" value="UDP-GLUCOSE 4-EPIMERASE"/>
    <property type="match status" value="1"/>
</dbReference>
<dbReference type="UniPathway" id="UPA00214"/>
<sequence length="349" mass="37562">MLEIDRNSWSTSPRTVLITGVAGYIGSHTALAFLDAGWQVIGIDNLSVGKQRAVPQGLDFIQIDCTDPALPLIMRQMNIDAAVHFAGLIRVDESVQKPVEYYQANLCNAGTFFKSALAMGIKAVVFSSTAAVYGDTGSAPVVENTPTLPMSPYGRSKLAAEWVLRDLCAASDLRHVIFRYFNVAGADPCGRAGPRKDASHLIKAVSEAAVGRRTSLVINGEDYDTPDGTCVRDYIHVSDLADAHVAAVTHLLHGGQSMTLNCGYGRGFSVRDVIDRALPLADRPFDVAVGPRRPGDSPSVVADVQALWKALRWTPRFDDLGLILKTAIDWDRATLLSEPEAAETAGQQA</sequence>
<dbReference type="EC" id="5.1.3.2" evidence="5"/>
<evidence type="ECO:0000256" key="2">
    <source>
        <dbReference type="ARBA" id="ARBA00001911"/>
    </source>
</evidence>
<comment type="pathway">
    <text evidence="3">Carbohydrate metabolism; galactose metabolism.</text>
</comment>
<accession>A0A840CAK8</accession>